<evidence type="ECO:0000313" key="14">
    <source>
        <dbReference type="Proteomes" id="UP000619457"/>
    </source>
</evidence>
<evidence type="ECO:0000259" key="12">
    <source>
        <dbReference type="Pfam" id="PF13614"/>
    </source>
</evidence>
<feature type="coiled-coil region" evidence="10">
    <location>
        <begin position="418"/>
        <end position="445"/>
    </location>
</feature>
<dbReference type="GO" id="GO:0005524">
    <property type="term" value="F:ATP binding"/>
    <property type="evidence" value="ECO:0007669"/>
    <property type="project" value="UniProtKB-KW"/>
</dbReference>
<keyword evidence="10" id="KW-0175">Coiled coil</keyword>
<protein>
    <recommendedName>
        <fullName evidence="3">non-specific protein-tyrosine kinase</fullName>
        <ecNumber evidence="3">2.7.10.2</ecNumber>
    </recommendedName>
</protein>
<feature type="transmembrane region" description="Helical" evidence="11">
    <location>
        <begin position="29"/>
        <end position="47"/>
    </location>
</feature>
<dbReference type="InterPro" id="IPR005702">
    <property type="entry name" value="Wzc-like_C"/>
</dbReference>
<comment type="catalytic activity">
    <reaction evidence="9">
        <text>L-tyrosyl-[protein] + ATP = O-phospho-L-tyrosyl-[protein] + ADP + H(+)</text>
        <dbReference type="Rhea" id="RHEA:10596"/>
        <dbReference type="Rhea" id="RHEA-COMP:10136"/>
        <dbReference type="Rhea" id="RHEA-COMP:20101"/>
        <dbReference type="ChEBI" id="CHEBI:15378"/>
        <dbReference type="ChEBI" id="CHEBI:30616"/>
        <dbReference type="ChEBI" id="CHEBI:46858"/>
        <dbReference type="ChEBI" id="CHEBI:61978"/>
        <dbReference type="ChEBI" id="CHEBI:456216"/>
        <dbReference type="EC" id="2.7.10.2"/>
    </reaction>
</comment>
<evidence type="ECO:0000256" key="3">
    <source>
        <dbReference type="ARBA" id="ARBA00011903"/>
    </source>
</evidence>
<dbReference type="GO" id="GO:0004715">
    <property type="term" value="F:non-membrane spanning protein tyrosine kinase activity"/>
    <property type="evidence" value="ECO:0007669"/>
    <property type="project" value="UniProtKB-EC"/>
</dbReference>
<dbReference type="PANTHER" id="PTHR32309:SF13">
    <property type="entry name" value="FERRIC ENTEROBACTIN TRANSPORT PROTEIN FEPE"/>
    <property type="match status" value="1"/>
</dbReference>
<keyword evidence="11" id="KW-0472">Membrane</keyword>
<dbReference type="NCBIfam" id="TIGR01007">
    <property type="entry name" value="eps_fam"/>
    <property type="match status" value="1"/>
</dbReference>
<dbReference type="SUPFAM" id="SSF52540">
    <property type="entry name" value="P-loop containing nucleoside triphosphate hydrolases"/>
    <property type="match status" value="1"/>
</dbReference>
<reference evidence="13" key="2">
    <citation type="submission" date="2020-09" db="EMBL/GenBank/DDBJ databases">
        <authorList>
            <person name="Sun Q."/>
            <person name="Kim S."/>
        </authorList>
    </citation>
    <scope>NUCLEOTIDE SEQUENCE</scope>
    <source>
        <strain evidence="13">KCTC 12368</strain>
    </source>
</reference>
<evidence type="ECO:0000256" key="7">
    <source>
        <dbReference type="ARBA" id="ARBA00022840"/>
    </source>
</evidence>
<organism evidence="13 14">
    <name type="scientific">Echinicola pacifica</name>
    <dbReference type="NCBI Taxonomy" id="346377"/>
    <lineage>
        <taxon>Bacteria</taxon>
        <taxon>Pseudomonadati</taxon>
        <taxon>Bacteroidota</taxon>
        <taxon>Cytophagia</taxon>
        <taxon>Cytophagales</taxon>
        <taxon>Cyclobacteriaceae</taxon>
        <taxon>Echinicola</taxon>
    </lineage>
</organism>
<evidence type="ECO:0000256" key="2">
    <source>
        <dbReference type="ARBA" id="ARBA00008883"/>
    </source>
</evidence>
<keyword evidence="11" id="KW-1133">Transmembrane helix</keyword>
<evidence type="ECO:0000256" key="10">
    <source>
        <dbReference type="SAM" id="Coils"/>
    </source>
</evidence>
<keyword evidence="8" id="KW-0829">Tyrosine-protein kinase</keyword>
<evidence type="ECO:0000256" key="4">
    <source>
        <dbReference type="ARBA" id="ARBA00022679"/>
    </source>
</evidence>
<keyword evidence="11" id="KW-0812">Transmembrane</keyword>
<evidence type="ECO:0000313" key="13">
    <source>
        <dbReference type="EMBL" id="GGZ14995.1"/>
    </source>
</evidence>
<evidence type="ECO:0000256" key="6">
    <source>
        <dbReference type="ARBA" id="ARBA00022777"/>
    </source>
</evidence>
<keyword evidence="5" id="KW-0547">Nucleotide-binding</keyword>
<evidence type="ECO:0000256" key="8">
    <source>
        <dbReference type="ARBA" id="ARBA00023137"/>
    </source>
</evidence>
<reference evidence="13" key="1">
    <citation type="journal article" date="2014" name="Int. J. Syst. Evol. Microbiol.">
        <title>Complete genome sequence of Corynebacterium casei LMG S-19264T (=DSM 44701T), isolated from a smear-ripened cheese.</title>
        <authorList>
            <consortium name="US DOE Joint Genome Institute (JGI-PGF)"/>
            <person name="Walter F."/>
            <person name="Albersmeier A."/>
            <person name="Kalinowski J."/>
            <person name="Ruckert C."/>
        </authorList>
    </citation>
    <scope>NUCLEOTIDE SEQUENCE</scope>
    <source>
        <strain evidence="13">KCTC 12368</strain>
    </source>
</reference>
<accession>A0A918PNH5</accession>
<dbReference type="CDD" id="cd05387">
    <property type="entry name" value="BY-kinase"/>
    <property type="match status" value="1"/>
</dbReference>
<comment type="similarity">
    <text evidence="2">Belongs to the etk/wzc family.</text>
</comment>
<proteinExistence type="inferred from homology"/>
<evidence type="ECO:0000256" key="11">
    <source>
        <dbReference type="SAM" id="Phobius"/>
    </source>
</evidence>
<dbReference type="PANTHER" id="PTHR32309">
    <property type="entry name" value="TYROSINE-PROTEIN KINASE"/>
    <property type="match status" value="1"/>
</dbReference>
<dbReference type="InterPro" id="IPR027417">
    <property type="entry name" value="P-loop_NTPase"/>
</dbReference>
<dbReference type="EMBL" id="BMWX01000001">
    <property type="protein sequence ID" value="GGZ14995.1"/>
    <property type="molecule type" value="Genomic_DNA"/>
</dbReference>
<dbReference type="Pfam" id="PF13614">
    <property type="entry name" value="AAA_31"/>
    <property type="match status" value="1"/>
</dbReference>
<dbReference type="GO" id="GO:0042802">
    <property type="term" value="F:identical protein binding"/>
    <property type="evidence" value="ECO:0007669"/>
    <property type="project" value="UniProtKB-ARBA"/>
</dbReference>
<keyword evidence="7" id="KW-0067">ATP-binding</keyword>
<feature type="transmembrane region" description="Helical" evidence="11">
    <location>
        <begin position="512"/>
        <end position="532"/>
    </location>
</feature>
<dbReference type="Proteomes" id="UP000619457">
    <property type="component" value="Unassembled WGS sequence"/>
</dbReference>
<dbReference type="AlphaFoldDB" id="A0A918PNH5"/>
<dbReference type="Gene3D" id="3.40.50.300">
    <property type="entry name" value="P-loop containing nucleotide triphosphate hydrolases"/>
    <property type="match status" value="1"/>
</dbReference>
<evidence type="ECO:0000256" key="9">
    <source>
        <dbReference type="ARBA" id="ARBA00051245"/>
    </source>
</evidence>
<comment type="similarity">
    <text evidence="1">Belongs to the CpsD/CapB family.</text>
</comment>
<keyword evidence="6" id="KW-0418">Kinase</keyword>
<keyword evidence="13" id="KW-0813">Transport</keyword>
<keyword evidence="14" id="KW-1185">Reference proteome</keyword>
<evidence type="ECO:0000256" key="1">
    <source>
        <dbReference type="ARBA" id="ARBA00007316"/>
    </source>
</evidence>
<evidence type="ECO:0000256" key="5">
    <source>
        <dbReference type="ARBA" id="ARBA00022741"/>
    </source>
</evidence>
<dbReference type="EC" id="2.7.10.2" evidence="3"/>
<keyword evidence="4" id="KW-0808">Transferase</keyword>
<sequence length="805" mass="91042">MSNNEFEHYKEDSSDSYDFKELIFKYIKFWPYLLLSILVFGVAAYFYNLSQPYEYKVESKLVIEHDDSGNILNLTDLPQTMNKPLVNKMANEGHRIKSRSLANTVLDKLNLEVEYYEPGAFKDIELYNSSPVKVEVDWDHAQITENYFEINWKDDQTYTLSFIDEEYTMYSPETTKLNPIELPNYRDKAYKFGQWVENPYGKFRITAEDIQSPGELKIIIRNRASLISQYTSDNLAITPVDAISSILNISLTTTVPNKGTDYLNTLLATFLDEMLAEKNAQARKTVDFIDRQISGVSDTLSIIESKLQEFRSKNKTYDIGSEGSSIFTNISNLETQLSQEQFKNEYYKNLKVYVGSEDYNDIVLPSGIGIEDAVLNRLIEDLILLQAERSQYLATQTASSPRVKEVSKKIGDLNKSINEVLSNTIDNSDRTLANLKKRLGSLETDFRKLPSTEQDLLRIQRSFTLNENIYTFLMQRRAEAAISMVSTSPPDKIMEEAIPNYLPLKLKPLTNYIVAVALGFILPLIIISIIIFSNNKVKNKKELESKLNNPVLTSIGHNRTKKNLIVVSKNKSAIAEAFRALRTNLTFIVPKEEKITIAVTSTIAGEGKSFTSMNLASAYAISEKRTVLVGCDLHKPKLYDDFKLTNAVGLSTYLSRQVNDLNAIIQKSSYPNLDLIAAGPTPPNPAELLISDRFEELIEKLKDNYDVIIFDTPPIGLTSETLSILKLAKVTLCVVRHNYSKLSFIEDINYLKEGKGFKNVYTVFNDVPSKDLNYGGYGYGYYSDDKAKGGVISKLFKGGRGQAAV</sequence>
<dbReference type="InterPro" id="IPR025669">
    <property type="entry name" value="AAA_dom"/>
</dbReference>
<keyword evidence="13" id="KW-0762">Sugar transport</keyword>
<name>A0A918PNH5_9BACT</name>
<dbReference type="FunFam" id="3.40.50.300:FF:000527">
    <property type="entry name" value="Tyrosine-protein kinase etk"/>
    <property type="match status" value="1"/>
</dbReference>
<comment type="caution">
    <text evidence="13">The sequence shown here is derived from an EMBL/GenBank/DDBJ whole genome shotgun (WGS) entry which is preliminary data.</text>
</comment>
<dbReference type="GO" id="GO:0005886">
    <property type="term" value="C:plasma membrane"/>
    <property type="evidence" value="ECO:0007669"/>
    <property type="project" value="TreeGrafter"/>
</dbReference>
<dbReference type="InterPro" id="IPR050445">
    <property type="entry name" value="Bact_polysacc_biosynth/exp"/>
</dbReference>
<gene>
    <name evidence="13" type="primary">wzc</name>
    <name evidence="13" type="ORF">GCM10007049_03780</name>
</gene>
<feature type="domain" description="AAA" evidence="12">
    <location>
        <begin position="596"/>
        <end position="738"/>
    </location>
</feature>
<dbReference type="RefSeq" id="WP_018474383.1">
    <property type="nucleotide sequence ID" value="NZ_BMWX01000001.1"/>
</dbReference>